<accession>U3TGA3</accession>
<evidence type="ECO:0000256" key="1">
    <source>
        <dbReference type="SAM" id="MobiDB-lite"/>
    </source>
</evidence>
<organism evidence="3 4">
    <name type="scientific">Aeropyrum camini SY1 = JCM 12091</name>
    <dbReference type="NCBI Taxonomy" id="1198449"/>
    <lineage>
        <taxon>Archaea</taxon>
        <taxon>Thermoproteota</taxon>
        <taxon>Thermoprotei</taxon>
        <taxon>Desulfurococcales</taxon>
        <taxon>Desulfurococcaceae</taxon>
        <taxon>Aeropyrum</taxon>
    </lineage>
</organism>
<dbReference type="GeneID" id="17110786"/>
<keyword evidence="2" id="KW-0812">Transmembrane</keyword>
<keyword evidence="4" id="KW-1185">Reference proteome</keyword>
<name>U3TGA3_9CREN</name>
<dbReference type="Proteomes" id="UP000016887">
    <property type="component" value="Chromosome"/>
</dbReference>
<feature type="transmembrane region" description="Helical" evidence="2">
    <location>
        <begin position="7"/>
        <end position="28"/>
    </location>
</feature>
<evidence type="ECO:0000313" key="4">
    <source>
        <dbReference type="Proteomes" id="UP000016887"/>
    </source>
</evidence>
<protein>
    <submittedName>
        <fullName evidence="3">TRAP-type uncharacterized transporter</fullName>
    </submittedName>
</protein>
<dbReference type="PATRIC" id="fig|1198449.6.peg.1612"/>
<proteinExistence type="predicted"/>
<reference evidence="3 4" key="1">
    <citation type="journal article" date="2013" name="Appl. Environ. Microbiol.">
        <title>Variation of the Virus-Related Elements within Syntenic Genomes of the Hyperthermophilic Archaeon Aeropyrum.</title>
        <authorList>
            <person name="Daifuku T."/>
            <person name="Yoshida T."/>
            <person name="Kitamura T."/>
            <person name="Kawaichi S."/>
            <person name="Inoue T."/>
            <person name="Nomura K."/>
            <person name="Yoshida Y."/>
            <person name="Kuno S."/>
            <person name="Sako Y."/>
        </authorList>
    </citation>
    <scope>NUCLEOTIDE SEQUENCE [LARGE SCALE GENOMIC DNA]</scope>
    <source>
        <strain evidence="3 4">SY1</strain>
    </source>
</reference>
<dbReference type="EMBL" id="AP012489">
    <property type="protein sequence ID" value="BAN91065.1"/>
    <property type="molecule type" value="Genomic_DNA"/>
</dbReference>
<evidence type="ECO:0000313" key="3">
    <source>
        <dbReference type="EMBL" id="BAN91065.1"/>
    </source>
</evidence>
<feature type="compositionally biased region" description="Low complexity" evidence="1">
    <location>
        <begin position="38"/>
        <end position="50"/>
    </location>
</feature>
<keyword evidence="2" id="KW-1133">Transmembrane helix</keyword>
<dbReference type="KEGG" id="acj:ACAM_1596"/>
<keyword evidence="2" id="KW-0472">Membrane</keyword>
<feature type="region of interest" description="Disordered" evidence="1">
    <location>
        <begin position="33"/>
        <end position="56"/>
    </location>
</feature>
<gene>
    <name evidence="3" type="ORF">ACAM_1596</name>
</gene>
<dbReference type="RefSeq" id="WP_022542331.1">
    <property type="nucleotide sequence ID" value="NC_022521.1"/>
</dbReference>
<dbReference type="eggNOG" id="arCOG01802">
    <property type="taxonomic scope" value="Archaea"/>
</dbReference>
<dbReference type="STRING" id="1198449.ACAM_1596"/>
<evidence type="ECO:0000256" key="2">
    <source>
        <dbReference type="SAM" id="Phobius"/>
    </source>
</evidence>
<dbReference type="AlphaFoldDB" id="U3TGA3"/>
<sequence length="88" mass="9131">MAQNRTLVMAAAAAVVILVILIAGYMLLGGGGAEQQPTATETGTGKATETSPTGEKTVIRWGTSRVGSSGYKALTTLAQVLNREIPRR</sequence>